<reference evidence="1" key="1">
    <citation type="submission" date="2014-09" db="EMBL/GenBank/DDBJ databases">
        <authorList>
            <person name="Magalhaes I.L.F."/>
            <person name="Oliveira U."/>
            <person name="Santos F.R."/>
            <person name="Vidigal T.H.D.A."/>
            <person name="Brescovit A.D."/>
            <person name="Santos A.J."/>
        </authorList>
    </citation>
    <scope>NUCLEOTIDE SEQUENCE</scope>
    <source>
        <tissue evidence="1">Shoot tissue taken approximately 20 cm above the soil surface</tissue>
    </source>
</reference>
<accession>A0A0A9FIJ4</accession>
<dbReference type="AlphaFoldDB" id="A0A0A9FIJ4"/>
<organism evidence="1">
    <name type="scientific">Arundo donax</name>
    <name type="common">Giant reed</name>
    <name type="synonym">Donax arundinaceus</name>
    <dbReference type="NCBI Taxonomy" id="35708"/>
    <lineage>
        <taxon>Eukaryota</taxon>
        <taxon>Viridiplantae</taxon>
        <taxon>Streptophyta</taxon>
        <taxon>Embryophyta</taxon>
        <taxon>Tracheophyta</taxon>
        <taxon>Spermatophyta</taxon>
        <taxon>Magnoliopsida</taxon>
        <taxon>Liliopsida</taxon>
        <taxon>Poales</taxon>
        <taxon>Poaceae</taxon>
        <taxon>PACMAD clade</taxon>
        <taxon>Arundinoideae</taxon>
        <taxon>Arundineae</taxon>
        <taxon>Arundo</taxon>
    </lineage>
</organism>
<protein>
    <submittedName>
        <fullName evidence="1">Uncharacterized protein</fullName>
    </submittedName>
</protein>
<name>A0A0A9FIJ4_ARUDO</name>
<evidence type="ECO:0000313" key="1">
    <source>
        <dbReference type="EMBL" id="JAE12870.1"/>
    </source>
</evidence>
<proteinExistence type="predicted"/>
<sequence length="30" mass="3517">MMIMTEMVLCLHHCLSLASSSQDLRRLWNP</sequence>
<reference evidence="1" key="2">
    <citation type="journal article" date="2015" name="Data Brief">
        <title>Shoot transcriptome of the giant reed, Arundo donax.</title>
        <authorList>
            <person name="Barrero R.A."/>
            <person name="Guerrero F.D."/>
            <person name="Moolhuijzen P."/>
            <person name="Goolsby J.A."/>
            <person name="Tidwell J."/>
            <person name="Bellgard S.E."/>
            <person name="Bellgard M.I."/>
        </authorList>
    </citation>
    <scope>NUCLEOTIDE SEQUENCE</scope>
    <source>
        <tissue evidence="1">Shoot tissue taken approximately 20 cm above the soil surface</tissue>
    </source>
</reference>
<dbReference type="EMBL" id="GBRH01185026">
    <property type="protein sequence ID" value="JAE12870.1"/>
    <property type="molecule type" value="Transcribed_RNA"/>
</dbReference>